<dbReference type="Pfam" id="PF09684">
    <property type="entry name" value="Tail_P2_I"/>
    <property type="match status" value="1"/>
</dbReference>
<accession>A0A1S1MVW6</accession>
<dbReference type="OrthoDB" id="90759at2"/>
<dbReference type="AlphaFoldDB" id="A0A1S1MVW6"/>
<organism evidence="1 2">
    <name type="scientific">Pseudoalteromonas amylolytica</name>
    <dbReference type="NCBI Taxonomy" id="1859457"/>
    <lineage>
        <taxon>Bacteria</taxon>
        <taxon>Pseudomonadati</taxon>
        <taxon>Pseudomonadota</taxon>
        <taxon>Gammaproteobacteria</taxon>
        <taxon>Alteromonadales</taxon>
        <taxon>Pseudoalteromonadaceae</taxon>
        <taxon>Pseudoalteromonas</taxon>
    </lineage>
</organism>
<dbReference type="NCBIfam" id="TIGR01634">
    <property type="entry name" value="tail_P2_I"/>
    <property type="match status" value="1"/>
</dbReference>
<dbReference type="Proteomes" id="UP000179786">
    <property type="component" value="Unassembled WGS sequence"/>
</dbReference>
<reference evidence="1 2" key="1">
    <citation type="submission" date="2016-09" db="EMBL/GenBank/DDBJ databases">
        <title>Pseudoalteromonas amylolytica sp. nov., isolated from the surface seawater.</title>
        <authorList>
            <person name="Wu Y.-H."/>
            <person name="Cheng H."/>
            <person name="Jin X.-B."/>
            <person name="Wang C.-S."/>
            <person name="Xu X.-W."/>
        </authorList>
    </citation>
    <scope>NUCLEOTIDE SEQUENCE [LARGE SCALE GENOMIC DNA]</scope>
    <source>
        <strain evidence="1 2">JW1</strain>
    </source>
</reference>
<comment type="caution">
    <text evidence="1">The sequence shown here is derived from an EMBL/GenBank/DDBJ whole genome shotgun (WGS) entry which is preliminary data.</text>
</comment>
<name>A0A1S1MVW6_9GAMM</name>
<dbReference type="EMBL" id="MKJU01000025">
    <property type="protein sequence ID" value="OHU91247.1"/>
    <property type="molecule type" value="Genomic_DNA"/>
</dbReference>
<sequence>MSKTQTVDEFQSLLPPNASGFEQAHERASHFRTGKSIPDYVAKHWDPETCPESLLPWLAWSLSVDEWDEQWPTEAKRTLIQNSVTIHKHKGTVGAVKRALASLGVVMEFFEWFEDVDDAVLVPIHSKEPNTFTFIAWANEQAYTSQTITLSKQLYDDIYRVTNHTKPQRAHFDFLVGVKMNSALAVASTSSALQVGRFNYDTVPVKAAPSEITAGLTVASQRRFGLNRQHGFTQAVEGRTQSIIGAAVHFNNQRHSVARFYMQSPQKLPAGCYYLQSGLAAGCHFNNRRMSVGRFYLHPTE</sequence>
<dbReference type="InterPro" id="IPR006521">
    <property type="entry name" value="Tail_protein_I"/>
</dbReference>
<dbReference type="STRING" id="1859457.BET10_10475"/>
<keyword evidence="2" id="KW-1185">Reference proteome</keyword>
<dbReference type="RefSeq" id="WP_070984991.1">
    <property type="nucleotide sequence ID" value="NZ_MKJU01000025.1"/>
</dbReference>
<evidence type="ECO:0000313" key="2">
    <source>
        <dbReference type="Proteomes" id="UP000179786"/>
    </source>
</evidence>
<evidence type="ECO:0000313" key="1">
    <source>
        <dbReference type="EMBL" id="OHU91247.1"/>
    </source>
</evidence>
<proteinExistence type="predicted"/>
<gene>
    <name evidence="1" type="ORF">BET10_10475</name>
</gene>
<protein>
    <submittedName>
        <fullName evidence="1">Phage tail protein I</fullName>
    </submittedName>
</protein>